<gene>
    <name evidence="1" type="ORF">PanWU01x14_019950</name>
</gene>
<proteinExistence type="predicted"/>
<dbReference type="Proteomes" id="UP000237105">
    <property type="component" value="Unassembled WGS sequence"/>
</dbReference>
<keyword evidence="2" id="KW-1185">Reference proteome</keyword>
<evidence type="ECO:0000313" key="1">
    <source>
        <dbReference type="EMBL" id="PON78357.1"/>
    </source>
</evidence>
<dbReference type="EMBL" id="JXTB01000009">
    <property type="protein sequence ID" value="PON78357.1"/>
    <property type="molecule type" value="Genomic_DNA"/>
</dbReference>
<accession>A0A2P5DYK9</accession>
<reference evidence="2" key="1">
    <citation type="submission" date="2016-06" db="EMBL/GenBank/DDBJ databases">
        <title>Parallel loss of symbiosis genes in relatives of nitrogen-fixing non-legume Parasponia.</title>
        <authorList>
            <person name="Van Velzen R."/>
            <person name="Holmer R."/>
            <person name="Bu F."/>
            <person name="Rutten L."/>
            <person name="Van Zeijl A."/>
            <person name="Liu W."/>
            <person name="Santuari L."/>
            <person name="Cao Q."/>
            <person name="Sharma T."/>
            <person name="Shen D."/>
            <person name="Roswanjaya Y."/>
            <person name="Wardhani T."/>
            <person name="Kalhor M.S."/>
            <person name="Jansen J."/>
            <person name="Van den Hoogen J."/>
            <person name="Gungor B."/>
            <person name="Hartog M."/>
            <person name="Hontelez J."/>
            <person name="Verver J."/>
            <person name="Yang W.-C."/>
            <person name="Schijlen E."/>
            <person name="Repin R."/>
            <person name="Schilthuizen M."/>
            <person name="Schranz E."/>
            <person name="Heidstra R."/>
            <person name="Miyata K."/>
            <person name="Fedorova E."/>
            <person name="Kohlen W."/>
            <person name="Bisseling T."/>
            <person name="Smit S."/>
            <person name="Geurts R."/>
        </authorList>
    </citation>
    <scope>NUCLEOTIDE SEQUENCE [LARGE SCALE GENOMIC DNA]</scope>
    <source>
        <strain evidence="2">cv. WU1-14</strain>
    </source>
</reference>
<protein>
    <submittedName>
        <fullName evidence="1">Uncharacterized protein</fullName>
    </submittedName>
</protein>
<sequence>TPPNFYLHVSSHNHTNSNYIHSHYCTVELKGVANFEVYLSLLVSPQLKYQKDSVFVDCISYQWILEALLPLFPSNLSTSSETSSQLLWGYYGEEHLQDPTISKVLTFRTN</sequence>
<evidence type="ECO:0000313" key="2">
    <source>
        <dbReference type="Proteomes" id="UP000237105"/>
    </source>
</evidence>
<dbReference type="AlphaFoldDB" id="A0A2P5DYK9"/>
<dbReference type="OrthoDB" id="10306084at2759"/>
<comment type="caution">
    <text evidence="1">The sequence shown here is derived from an EMBL/GenBank/DDBJ whole genome shotgun (WGS) entry which is preliminary data.</text>
</comment>
<organism evidence="1 2">
    <name type="scientific">Parasponia andersonii</name>
    <name type="common">Sponia andersonii</name>
    <dbReference type="NCBI Taxonomy" id="3476"/>
    <lineage>
        <taxon>Eukaryota</taxon>
        <taxon>Viridiplantae</taxon>
        <taxon>Streptophyta</taxon>
        <taxon>Embryophyta</taxon>
        <taxon>Tracheophyta</taxon>
        <taxon>Spermatophyta</taxon>
        <taxon>Magnoliopsida</taxon>
        <taxon>eudicotyledons</taxon>
        <taxon>Gunneridae</taxon>
        <taxon>Pentapetalae</taxon>
        <taxon>rosids</taxon>
        <taxon>fabids</taxon>
        <taxon>Rosales</taxon>
        <taxon>Cannabaceae</taxon>
        <taxon>Parasponia</taxon>
    </lineage>
</organism>
<name>A0A2P5DYK9_PARAD</name>
<feature type="non-terminal residue" evidence="1">
    <location>
        <position position="1"/>
    </location>
</feature>